<keyword evidence="4" id="KW-0325">Glycoprotein</keyword>
<feature type="domain" description="Wall-associated receptor kinase galacturonan-binding" evidence="8">
    <location>
        <begin position="36"/>
        <end position="101"/>
    </location>
</feature>
<sequence>MEGLFSFQFLACTLLFFIIIHLPPLSSIENKLFSSCGKSFNCANITEITYPFWGNDRPKECGYPGFELQCDYQENTVIQIANINYLVLDINLDAQIITVTRKDLGIDRICQFNSTIDNSNTFEYASSLVNFTFDYACSPWIGSFNCPINGMNYENSFTIGGDEGAGTCHASIVVPGRKEFPSGGIIRDLGDLKQLLEQGFDVKWKVDTSHCKECEKFGGRCGFDAGANEFRCLCPDDQSSSLSSSSSSSNNACINGLPFSGTEKSKPLSSLATPPGSSNPNEFYQTCGKTYTCGDIKGLSYPFMSADDPSFCGYPGLELNCNQDGSTTMEIENIKYRVLNVLPTTQTIRILREDIMKSTCPVDLVNTTLDYSLFDYASGYMNLTFLYDCPVASHFAEMDGTFACRNSKYHNVFVLPGAVGPGKCDASVTVPVPQMSAGNVGSLNTSGLAQVLQEGFDIRWKLESKTCSKCIEEKGRCGYDEYSKQTTCFCPGLPYASASCPVATFGLPTYGYAPPLPISIPSPSPGKCSCFPKTISGSICLLSQRI</sequence>
<evidence type="ECO:0000256" key="4">
    <source>
        <dbReference type="ARBA" id="ARBA00023180"/>
    </source>
</evidence>
<dbReference type="GO" id="GO:0004674">
    <property type="term" value="F:protein serine/threonine kinase activity"/>
    <property type="evidence" value="ECO:0007669"/>
    <property type="project" value="UniProtKB-EC"/>
</dbReference>
<name>A0AAV9KH71_9SOLN</name>
<evidence type="ECO:0000256" key="7">
    <source>
        <dbReference type="SAM" id="SignalP"/>
    </source>
</evidence>
<evidence type="ECO:0000256" key="5">
    <source>
        <dbReference type="ARBA" id="ARBA00047899"/>
    </source>
</evidence>
<dbReference type="GO" id="GO:0016020">
    <property type="term" value="C:membrane"/>
    <property type="evidence" value="ECO:0007669"/>
    <property type="project" value="UniProtKB-SubCell"/>
</dbReference>
<dbReference type="PANTHER" id="PTHR33138">
    <property type="entry name" value="OS01G0690200 PROTEIN"/>
    <property type="match status" value="1"/>
</dbReference>
<accession>A0AAV9KH71</accession>
<evidence type="ECO:0000256" key="6">
    <source>
        <dbReference type="ARBA" id="ARBA00048679"/>
    </source>
</evidence>
<feature type="signal peptide" evidence="7">
    <location>
        <begin position="1"/>
        <end position="27"/>
    </location>
</feature>
<dbReference type="InterPro" id="IPR025287">
    <property type="entry name" value="WAK_GUB"/>
</dbReference>
<evidence type="ECO:0000256" key="1">
    <source>
        <dbReference type="ARBA" id="ARBA00004167"/>
    </source>
</evidence>
<proteinExistence type="predicted"/>
<comment type="caution">
    <text evidence="10">The sequence shown here is derived from an EMBL/GenBank/DDBJ whole genome shotgun (WGS) entry which is preliminary data.</text>
</comment>
<dbReference type="EMBL" id="JAWPEI010000011">
    <property type="protein sequence ID" value="KAK4711960.1"/>
    <property type="molecule type" value="Genomic_DNA"/>
</dbReference>
<comment type="catalytic activity">
    <reaction evidence="5">
        <text>L-threonyl-[protein] + ATP = O-phospho-L-threonyl-[protein] + ADP + H(+)</text>
        <dbReference type="Rhea" id="RHEA:46608"/>
        <dbReference type="Rhea" id="RHEA-COMP:11060"/>
        <dbReference type="Rhea" id="RHEA-COMP:11605"/>
        <dbReference type="ChEBI" id="CHEBI:15378"/>
        <dbReference type="ChEBI" id="CHEBI:30013"/>
        <dbReference type="ChEBI" id="CHEBI:30616"/>
        <dbReference type="ChEBI" id="CHEBI:61977"/>
        <dbReference type="ChEBI" id="CHEBI:456216"/>
        <dbReference type="EC" id="2.7.11.1"/>
    </reaction>
</comment>
<reference evidence="10 11" key="1">
    <citation type="submission" date="2023-10" db="EMBL/GenBank/DDBJ databases">
        <title>Genome-Wide Identification Analysis in wild type Solanum Pinnatisectum Reveals Some Genes Defensing Phytophthora Infestans.</title>
        <authorList>
            <person name="Sun C."/>
        </authorList>
    </citation>
    <scope>NUCLEOTIDE SEQUENCE [LARGE SCALE GENOMIC DNA]</scope>
    <source>
        <strain evidence="10">LQN</strain>
        <tissue evidence="10">Leaf</tissue>
    </source>
</reference>
<feature type="chain" id="PRO_5043832854" description="non-specific serine/threonine protein kinase" evidence="7">
    <location>
        <begin position="28"/>
        <end position="546"/>
    </location>
</feature>
<gene>
    <name evidence="10" type="ORF">R3W88_006473</name>
</gene>
<dbReference type="Proteomes" id="UP001311915">
    <property type="component" value="Unassembled WGS sequence"/>
</dbReference>
<evidence type="ECO:0000256" key="2">
    <source>
        <dbReference type="ARBA" id="ARBA00012513"/>
    </source>
</evidence>
<dbReference type="Pfam" id="PF14380">
    <property type="entry name" value="WAK_assoc"/>
    <property type="match status" value="2"/>
</dbReference>
<evidence type="ECO:0000313" key="11">
    <source>
        <dbReference type="Proteomes" id="UP001311915"/>
    </source>
</evidence>
<dbReference type="GO" id="GO:0030247">
    <property type="term" value="F:polysaccharide binding"/>
    <property type="evidence" value="ECO:0007669"/>
    <property type="project" value="InterPro"/>
</dbReference>
<dbReference type="EC" id="2.7.11.1" evidence="2"/>
<dbReference type="PANTHER" id="PTHR33138:SF87">
    <property type="entry name" value="WALL-ASSOCIATED RECEPTOR KINASE, GALACTURONAN-BINDING DOMAIN-CONTAINING PROTEIN"/>
    <property type="match status" value="1"/>
</dbReference>
<evidence type="ECO:0000313" key="10">
    <source>
        <dbReference type="EMBL" id="KAK4711960.1"/>
    </source>
</evidence>
<evidence type="ECO:0000256" key="3">
    <source>
        <dbReference type="ARBA" id="ARBA00022729"/>
    </source>
</evidence>
<dbReference type="AlphaFoldDB" id="A0AAV9KH71"/>
<feature type="domain" description="Wall-associated receptor kinase galacturonan-binding" evidence="8">
    <location>
        <begin position="287"/>
        <end position="351"/>
    </location>
</feature>
<keyword evidence="3 7" id="KW-0732">Signal</keyword>
<dbReference type="Pfam" id="PF13947">
    <property type="entry name" value="GUB_WAK_bind"/>
    <property type="match status" value="2"/>
</dbReference>
<comment type="catalytic activity">
    <reaction evidence="6">
        <text>L-seryl-[protein] + ATP = O-phospho-L-seryl-[protein] + ADP + H(+)</text>
        <dbReference type="Rhea" id="RHEA:17989"/>
        <dbReference type="Rhea" id="RHEA-COMP:9863"/>
        <dbReference type="Rhea" id="RHEA-COMP:11604"/>
        <dbReference type="ChEBI" id="CHEBI:15378"/>
        <dbReference type="ChEBI" id="CHEBI:29999"/>
        <dbReference type="ChEBI" id="CHEBI:30616"/>
        <dbReference type="ChEBI" id="CHEBI:83421"/>
        <dbReference type="ChEBI" id="CHEBI:456216"/>
        <dbReference type="EC" id="2.7.11.1"/>
    </reaction>
</comment>
<comment type="subcellular location">
    <subcellularLocation>
        <location evidence="1">Membrane</location>
        <topology evidence="1">Single-pass membrane protein</topology>
    </subcellularLocation>
</comment>
<keyword evidence="11" id="KW-1185">Reference proteome</keyword>
<organism evidence="10 11">
    <name type="scientific">Solanum pinnatisectum</name>
    <name type="common">tansyleaf nightshade</name>
    <dbReference type="NCBI Taxonomy" id="50273"/>
    <lineage>
        <taxon>Eukaryota</taxon>
        <taxon>Viridiplantae</taxon>
        <taxon>Streptophyta</taxon>
        <taxon>Embryophyta</taxon>
        <taxon>Tracheophyta</taxon>
        <taxon>Spermatophyta</taxon>
        <taxon>Magnoliopsida</taxon>
        <taxon>eudicotyledons</taxon>
        <taxon>Gunneridae</taxon>
        <taxon>Pentapetalae</taxon>
        <taxon>asterids</taxon>
        <taxon>lamiids</taxon>
        <taxon>Solanales</taxon>
        <taxon>Solanaceae</taxon>
        <taxon>Solanoideae</taxon>
        <taxon>Solaneae</taxon>
        <taxon>Solanum</taxon>
    </lineage>
</organism>
<dbReference type="InterPro" id="IPR032872">
    <property type="entry name" value="WAK_assoc_C"/>
</dbReference>
<protein>
    <recommendedName>
        <fullName evidence="2">non-specific serine/threonine protein kinase</fullName>
        <ecNumber evidence="2">2.7.11.1</ecNumber>
    </recommendedName>
</protein>
<evidence type="ECO:0000259" key="9">
    <source>
        <dbReference type="Pfam" id="PF14380"/>
    </source>
</evidence>
<evidence type="ECO:0000259" key="8">
    <source>
        <dbReference type="Pfam" id="PF13947"/>
    </source>
</evidence>
<feature type="domain" description="Wall-associated receptor kinase C-terminal" evidence="9">
    <location>
        <begin position="422"/>
        <end position="491"/>
    </location>
</feature>
<feature type="domain" description="Wall-associated receptor kinase C-terminal" evidence="9">
    <location>
        <begin position="162"/>
        <end position="236"/>
    </location>
</feature>